<dbReference type="Gene3D" id="2.40.170.20">
    <property type="entry name" value="TonB-dependent receptor, beta-barrel domain"/>
    <property type="match status" value="1"/>
</dbReference>
<dbReference type="InterPro" id="IPR023997">
    <property type="entry name" value="TonB-dep_OMP_SusC/RagA_CS"/>
</dbReference>
<organism evidence="13 14">
    <name type="scientific">Hyunsoonleella rubra</name>
    <dbReference type="NCBI Taxonomy" id="1737062"/>
    <lineage>
        <taxon>Bacteria</taxon>
        <taxon>Pseudomonadati</taxon>
        <taxon>Bacteroidota</taxon>
        <taxon>Flavobacteriia</taxon>
        <taxon>Flavobacteriales</taxon>
        <taxon>Flavobacteriaceae</taxon>
    </lineage>
</organism>
<keyword evidence="10" id="KW-0732">Signal</keyword>
<keyword evidence="6 8" id="KW-0472">Membrane</keyword>
<dbReference type="InterPro" id="IPR037066">
    <property type="entry name" value="Plug_dom_sf"/>
</dbReference>
<protein>
    <submittedName>
        <fullName evidence="13">SusC/RagA family TonB-linked outer membrane protein</fullName>
    </submittedName>
</protein>
<evidence type="ECO:0000259" key="12">
    <source>
        <dbReference type="Pfam" id="PF07715"/>
    </source>
</evidence>
<dbReference type="Pfam" id="PF07715">
    <property type="entry name" value="Plug"/>
    <property type="match status" value="1"/>
</dbReference>
<evidence type="ECO:0000256" key="3">
    <source>
        <dbReference type="ARBA" id="ARBA00022452"/>
    </source>
</evidence>
<keyword evidence="3 8" id="KW-1134">Transmembrane beta strand</keyword>
<accession>A0ABW5T7Y5</accession>
<keyword evidence="14" id="KW-1185">Reference proteome</keyword>
<sequence>MKKTKQLKKTLFLLLSFCFVLSASAQERTIAGTVTSKTDGLTLPGVNVIVKGTTNGASTDFDGNYSISVTEENTILVFSYVGYKSLEVSVGSSNQINVQLEEDLAALDEVVVVGYGTRKKSDLTGSVSSVKSEEMTAFPVLDAQQALQGRAAGVAVQSNNGGEPGAPISVVIRGNTSVNGSSAALVVVDGFVGATYPQPGDIASVEVLKDASATAIYGSRGANGVILVTTKKGKKGKMTVELNSNYAIQTTSNRLDLLNASQFADYNRLINPAYTQGAENTDWQDLIFTTGHTTNHQLSFSGGSDKMNYYISGNYFDQDGVVINSGFERFSFLTNIDAQINDKLKIGFNAFGSRSNKDGVSSQADSGGRGSGDVISIAYRFVPDIGILDENGNNTFNPVGDNIDNPFAVATERVDETTEDRYRANFYGEYKILDNLVFKSTFGFNSRNETRGQFTPSTLITSAGDVGGVASIDNLKSNTLLTENYLTYTAAIGKGNITALVGFSYQKDEELTNSTGAQGFITNSTAYLNLGTASVPLLPESFFRDRELQSMYGRINYSYDDRYLITLTARRDGSSVFAKNNKYAFFPSGAIGWKISNEAFLKDNATISNLKLRASYGSSGNPSITEFQSFSTFTPIYTAVGDQTVNAVVPGRPANPDLKWETSNQANIGIDLGLWKNRVSLSLDYYNIETNDLVLRNSSTAEYTGFLEPAFFANIGELSNTGFEVVLSTRNISTDNFSWSTDFNWSRNRNEIVKLAVSGEDLFLDSAAPGHFLQDETHILREGEPIGQFFGYEYRGVYQGGELPEGTATFSGAVAGDELFTDVEVDGVSDGVINSADRKIIGDPNQDWTFGLNNTFRYKDFDLGIFFQGAIGGDIYSFTLSELASGGSNATTEALNAWTPSNTNTNVPRVSARERRINSRFVYDGGYVRLKNIVLGYSLPDQVADKLGMDNVRLSLSGQNLLTITDYPGTDPEVSYQASGNRNSNVNRGFDYGNYPNIESITFSVNLKF</sequence>
<dbReference type="InterPro" id="IPR012910">
    <property type="entry name" value="Plug_dom"/>
</dbReference>
<name>A0ABW5T7Y5_9FLAO</name>
<dbReference type="Gene3D" id="2.60.40.1120">
    <property type="entry name" value="Carboxypeptidase-like, regulatory domain"/>
    <property type="match status" value="1"/>
</dbReference>
<dbReference type="InterPro" id="IPR008969">
    <property type="entry name" value="CarboxyPept-like_regulatory"/>
</dbReference>
<evidence type="ECO:0000256" key="8">
    <source>
        <dbReference type="PROSITE-ProRule" id="PRU01360"/>
    </source>
</evidence>
<comment type="similarity">
    <text evidence="8 9">Belongs to the TonB-dependent receptor family.</text>
</comment>
<evidence type="ECO:0000259" key="11">
    <source>
        <dbReference type="Pfam" id="PF00593"/>
    </source>
</evidence>
<dbReference type="Gene3D" id="2.170.130.10">
    <property type="entry name" value="TonB-dependent receptor, plug domain"/>
    <property type="match status" value="1"/>
</dbReference>
<keyword evidence="2 8" id="KW-0813">Transport</keyword>
<keyword evidence="5 9" id="KW-0798">TonB box</keyword>
<evidence type="ECO:0000256" key="2">
    <source>
        <dbReference type="ARBA" id="ARBA00022448"/>
    </source>
</evidence>
<dbReference type="InterPro" id="IPR023996">
    <property type="entry name" value="TonB-dep_OMP_SusC/RagA"/>
</dbReference>
<reference evidence="14" key="1">
    <citation type="journal article" date="2019" name="Int. J. Syst. Evol. Microbiol.">
        <title>The Global Catalogue of Microorganisms (GCM) 10K type strain sequencing project: providing services to taxonomists for standard genome sequencing and annotation.</title>
        <authorList>
            <consortium name="The Broad Institute Genomics Platform"/>
            <consortium name="The Broad Institute Genome Sequencing Center for Infectious Disease"/>
            <person name="Wu L."/>
            <person name="Ma J."/>
        </authorList>
    </citation>
    <scope>NUCLEOTIDE SEQUENCE [LARGE SCALE GENOMIC DNA]</scope>
    <source>
        <strain evidence="14">KCTC 42398</strain>
    </source>
</reference>
<dbReference type="Pfam" id="PF13715">
    <property type="entry name" value="CarbopepD_reg_2"/>
    <property type="match status" value="1"/>
</dbReference>
<keyword evidence="7 8" id="KW-0998">Cell outer membrane</keyword>
<evidence type="ECO:0000256" key="5">
    <source>
        <dbReference type="ARBA" id="ARBA00023077"/>
    </source>
</evidence>
<evidence type="ECO:0000256" key="6">
    <source>
        <dbReference type="ARBA" id="ARBA00023136"/>
    </source>
</evidence>
<dbReference type="PROSITE" id="PS52016">
    <property type="entry name" value="TONB_DEPENDENT_REC_3"/>
    <property type="match status" value="1"/>
</dbReference>
<feature type="domain" description="TonB-dependent receptor-like beta-barrel" evidence="11">
    <location>
        <begin position="391"/>
        <end position="961"/>
    </location>
</feature>
<dbReference type="InterPro" id="IPR039426">
    <property type="entry name" value="TonB-dep_rcpt-like"/>
</dbReference>
<comment type="caution">
    <text evidence="13">The sequence shown here is derived from an EMBL/GenBank/DDBJ whole genome shotgun (WGS) entry which is preliminary data.</text>
</comment>
<dbReference type="InterPro" id="IPR000531">
    <property type="entry name" value="Beta-barrel_TonB"/>
</dbReference>
<dbReference type="Pfam" id="PF00593">
    <property type="entry name" value="TonB_dep_Rec_b-barrel"/>
    <property type="match status" value="1"/>
</dbReference>
<evidence type="ECO:0000313" key="14">
    <source>
        <dbReference type="Proteomes" id="UP001597476"/>
    </source>
</evidence>
<proteinExistence type="inferred from homology"/>
<feature type="chain" id="PRO_5045733624" evidence="10">
    <location>
        <begin position="26"/>
        <end position="1009"/>
    </location>
</feature>
<dbReference type="InterPro" id="IPR036942">
    <property type="entry name" value="Beta-barrel_TonB_sf"/>
</dbReference>
<dbReference type="EMBL" id="JBHULY010000003">
    <property type="protein sequence ID" value="MFD2724698.1"/>
    <property type="molecule type" value="Genomic_DNA"/>
</dbReference>
<dbReference type="RefSeq" id="WP_380287986.1">
    <property type="nucleotide sequence ID" value="NZ_JBHULY010000003.1"/>
</dbReference>
<comment type="subcellular location">
    <subcellularLocation>
        <location evidence="1 8">Cell outer membrane</location>
        <topology evidence="1 8">Multi-pass membrane protein</topology>
    </subcellularLocation>
</comment>
<gene>
    <name evidence="13" type="ORF">ACFSR8_00605</name>
</gene>
<dbReference type="Proteomes" id="UP001597476">
    <property type="component" value="Unassembled WGS sequence"/>
</dbReference>
<evidence type="ECO:0000256" key="4">
    <source>
        <dbReference type="ARBA" id="ARBA00022692"/>
    </source>
</evidence>
<dbReference type="NCBIfam" id="TIGR04057">
    <property type="entry name" value="SusC_RagA_signa"/>
    <property type="match status" value="1"/>
</dbReference>
<evidence type="ECO:0000256" key="9">
    <source>
        <dbReference type="RuleBase" id="RU003357"/>
    </source>
</evidence>
<feature type="signal peptide" evidence="10">
    <location>
        <begin position="1"/>
        <end position="25"/>
    </location>
</feature>
<dbReference type="SUPFAM" id="SSF56935">
    <property type="entry name" value="Porins"/>
    <property type="match status" value="1"/>
</dbReference>
<dbReference type="NCBIfam" id="TIGR04056">
    <property type="entry name" value="OMP_RagA_SusC"/>
    <property type="match status" value="1"/>
</dbReference>
<evidence type="ECO:0000256" key="7">
    <source>
        <dbReference type="ARBA" id="ARBA00023237"/>
    </source>
</evidence>
<evidence type="ECO:0000256" key="10">
    <source>
        <dbReference type="SAM" id="SignalP"/>
    </source>
</evidence>
<keyword evidence="4 8" id="KW-0812">Transmembrane</keyword>
<evidence type="ECO:0000256" key="1">
    <source>
        <dbReference type="ARBA" id="ARBA00004571"/>
    </source>
</evidence>
<dbReference type="SUPFAM" id="SSF49464">
    <property type="entry name" value="Carboxypeptidase regulatory domain-like"/>
    <property type="match status" value="1"/>
</dbReference>
<evidence type="ECO:0000313" key="13">
    <source>
        <dbReference type="EMBL" id="MFD2724698.1"/>
    </source>
</evidence>
<feature type="domain" description="TonB-dependent receptor plug" evidence="12">
    <location>
        <begin position="120"/>
        <end position="225"/>
    </location>
</feature>